<keyword evidence="3" id="KW-1185">Reference proteome</keyword>
<dbReference type="AlphaFoldDB" id="A0AAD5LP86"/>
<comment type="caution">
    <text evidence="2">The sequence shown here is derived from an EMBL/GenBank/DDBJ whole genome shotgun (WGS) entry which is preliminary data.</text>
</comment>
<evidence type="ECO:0000313" key="2">
    <source>
        <dbReference type="EMBL" id="KAJ0389212.1"/>
    </source>
</evidence>
<gene>
    <name evidence="2" type="ORF">P43SY_011688</name>
</gene>
<evidence type="ECO:0000256" key="1">
    <source>
        <dbReference type="SAM" id="MobiDB-lite"/>
    </source>
</evidence>
<proteinExistence type="predicted"/>
<dbReference type="Proteomes" id="UP001209570">
    <property type="component" value="Unassembled WGS sequence"/>
</dbReference>
<protein>
    <submittedName>
        <fullName evidence="2">Uncharacterized protein</fullName>
    </submittedName>
</protein>
<reference evidence="2" key="1">
    <citation type="submission" date="2021-12" db="EMBL/GenBank/DDBJ databases">
        <title>Prjna785345.</title>
        <authorList>
            <person name="Rujirawat T."/>
            <person name="Krajaejun T."/>
        </authorList>
    </citation>
    <scope>NUCLEOTIDE SEQUENCE</scope>
    <source>
        <strain evidence="2">Pi057C3</strain>
    </source>
</reference>
<name>A0AAD5LP86_PYTIN</name>
<dbReference type="EMBL" id="JAKCXM010004487">
    <property type="protein sequence ID" value="KAJ0389212.1"/>
    <property type="molecule type" value="Genomic_DNA"/>
</dbReference>
<evidence type="ECO:0000313" key="3">
    <source>
        <dbReference type="Proteomes" id="UP001209570"/>
    </source>
</evidence>
<organism evidence="2 3">
    <name type="scientific">Pythium insidiosum</name>
    <name type="common">Pythiosis disease agent</name>
    <dbReference type="NCBI Taxonomy" id="114742"/>
    <lineage>
        <taxon>Eukaryota</taxon>
        <taxon>Sar</taxon>
        <taxon>Stramenopiles</taxon>
        <taxon>Oomycota</taxon>
        <taxon>Peronosporomycetes</taxon>
        <taxon>Pythiales</taxon>
        <taxon>Pythiaceae</taxon>
        <taxon>Pythium</taxon>
    </lineage>
</organism>
<accession>A0AAD5LP86</accession>
<feature type="region of interest" description="Disordered" evidence="1">
    <location>
        <begin position="38"/>
        <end position="66"/>
    </location>
</feature>
<sequence length="115" mass="12693">MADTRERLSQHREAMKTHRIGVRKVLVAYRQKAKAERLQQARNAVMHRDSKGGSRKSTTSSGSAVDVTAALRRTRKVMTDEIERVGSVSKVLGVQLSSVMCNLLPNGSSLRALFA</sequence>